<gene>
    <name evidence="1" type="ORF">JMM60_09400</name>
</gene>
<name>A0ABS1RSH0_RHOSU</name>
<sequence length="252" mass="27084">MSRQLDALSHLQARPTAALERVFAIALQAQHDAIDPEDPTTMAPTITGIDGDIATFVATMRDLSSFAQQGTGTAAIFVVRRRIYGDMQTDLSARIGQWDRRLVEFDAAIAAVDADAGADEELKFAALTLAERLIATEATNPLSALSQTYRDDLVDNRRHAFVAQRDTLAALGNLATLSGLHNGLDAERGAVADFDPEPLDLSGHATKLVTLSADMLRRAATVSEEIIARLTEFDADVPEADAASDPRTRLEG</sequence>
<proteinExistence type="predicted"/>
<keyword evidence="2" id="KW-1185">Reference proteome</keyword>
<evidence type="ECO:0000313" key="2">
    <source>
        <dbReference type="Proteomes" id="UP000604473"/>
    </source>
</evidence>
<organism evidence="1 2">
    <name type="scientific">Rhodovulum sulfidophilum</name>
    <name type="common">Rhodobacter sulfidophilus</name>
    <dbReference type="NCBI Taxonomy" id="35806"/>
    <lineage>
        <taxon>Bacteria</taxon>
        <taxon>Pseudomonadati</taxon>
        <taxon>Pseudomonadota</taxon>
        <taxon>Alphaproteobacteria</taxon>
        <taxon>Rhodobacterales</taxon>
        <taxon>Paracoccaceae</taxon>
        <taxon>Rhodovulum</taxon>
    </lineage>
</organism>
<reference evidence="1 2" key="1">
    <citation type="submission" date="2021-01" db="EMBL/GenBank/DDBJ databases">
        <title>Draft genomes of Rhodovulum sulfidophilum.</title>
        <authorList>
            <person name="Guzman M.S."/>
        </authorList>
    </citation>
    <scope>NUCLEOTIDE SEQUENCE [LARGE SCALE GENOMIC DNA]</scope>
    <source>
        <strain evidence="1 2">AB35</strain>
    </source>
</reference>
<dbReference type="RefSeq" id="WP_237399004.1">
    <property type="nucleotide sequence ID" value="NZ_JAESJJ010000010.1"/>
</dbReference>
<comment type="caution">
    <text evidence="1">The sequence shown here is derived from an EMBL/GenBank/DDBJ whole genome shotgun (WGS) entry which is preliminary data.</text>
</comment>
<dbReference type="EMBL" id="JAESJJ010000010">
    <property type="protein sequence ID" value="MBL3609014.1"/>
    <property type="molecule type" value="Genomic_DNA"/>
</dbReference>
<accession>A0ABS1RSH0</accession>
<dbReference type="Proteomes" id="UP000604473">
    <property type="component" value="Unassembled WGS sequence"/>
</dbReference>
<protein>
    <recommendedName>
        <fullName evidence="3">Chemotaxis protein</fullName>
    </recommendedName>
</protein>
<evidence type="ECO:0008006" key="3">
    <source>
        <dbReference type="Google" id="ProtNLM"/>
    </source>
</evidence>
<evidence type="ECO:0000313" key="1">
    <source>
        <dbReference type="EMBL" id="MBL3609014.1"/>
    </source>
</evidence>